<dbReference type="Proteomes" id="UP000093053">
    <property type="component" value="Chromosome"/>
</dbReference>
<keyword evidence="3" id="KW-1185">Reference proteome</keyword>
<evidence type="ECO:0000313" key="2">
    <source>
        <dbReference type="EMBL" id="ANZ35488.1"/>
    </source>
</evidence>
<dbReference type="OrthoDB" id="4547231at2"/>
<name>A0A1B2HCP5_9PSEU</name>
<sequence>MPQIFVSYRSDDEPTAAVLVHRELGAHFGAEAVFLDGAAIPPGTDYTRALLEGVRTAKVLLVVIGPRWLEARAPGGGRALDQPGDWVRAEIAEAFRCGLTVIPLLVGAAARLGSAPLPADVAALARCQDLRLRPEDAEYDLRRLVAELEALGLRAAPAAGPERNGQVSMRATATGHSRVYQAGGNQVINE</sequence>
<dbReference type="AlphaFoldDB" id="A0A1B2HCP5"/>
<proteinExistence type="predicted"/>
<gene>
    <name evidence="2" type="ORF">BBK82_04735</name>
</gene>
<dbReference type="Gene3D" id="3.40.50.10140">
    <property type="entry name" value="Toll/interleukin-1 receptor homology (TIR) domain"/>
    <property type="match status" value="1"/>
</dbReference>
<dbReference type="Pfam" id="PF13676">
    <property type="entry name" value="TIR_2"/>
    <property type="match status" value="1"/>
</dbReference>
<dbReference type="RefSeq" id="WP_065913898.1">
    <property type="nucleotide sequence ID" value="NZ_CP016793.1"/>
</dbReference>
<accession>A0A1B2HCP5</accession>
<dbReference type="GO" id="GO:0007165">
    <property type="term" value="P:signal transduction"/>
    <property type="evidence" value="ECO:0007669"/>
    <property type="project" value="InterPro"/>
</dbReference>
<dbReference type="EMBL" id="CP016793">
    <property type="protein sequence ID" value="ANZ35488.1"/>
    <property type="molecule type" value="Genomic_DNA"/>
</dbReference>
<protein>
    <recommendedName>
        <fullName evidence="1">TIR domain-containing protein</fullName>
    </recommendedName>
</protein>
<dbReference type="InterPro" id="IPR035897">
    <property type="entry name" value="Toll_tir_struct_dom_sf"/>
</dbReference>
<dbReference type="STRING" id="1586287.BBK82_04735"/>
<dbReference type="SUPFAM" id="SSF52200">
    <property type="entry name" value="Toll/Interleukin receptor TIR domain"/>
    <property type="match status" value="1"/>
</dbReference>
<feature type="domain" description="TIR" evidence="1">
    <location>
        <begin position="1"/>
        <end position="148"/>
    </location>
</feature>
<evidence type="ECO:0000313" key="3">
    <source>
        <dbReference type="Proteomes" id="UP000093053"/>
    </source>
</evidence>
<dbReference type="KEGG" id="led:BBK82_04735"/>
<dbReference type="InterPro" id="IPR000157">
    <property type="entry name" value="TIR_dom"/>
</dbReference>
<evidence type="ECO:0000259" key="1">
    <source>
        <dbReference type="PROSITE" id="PS50104"/>
    </source>
</evidence>
<reference evidence="2 3" key="1">
    <citation type="submission" date="2016-07" db="EMBL/GenBank/DDBJ databases">
        <title>Complete genome sequence of the Lentzea guizhouensis DHS C013.</title>
        <authorList>
            <person name="Cao C."/>
        </authorList>
    </citation>
    <scope>NUCLEOTIDE SEQUENCE [LARGE SCALE GENOMIC DNA]</scope>
    <source>
        <strain evidence="2 3">DHS C013</strain>
    </source>
</reference>
<organism evidence="2 3">
    <name type="scientific">Lentzea guizhouensis</name>
    <dbReference type="NCBI Taxonomy" id="1586287"/>
    <lineage>
        <taxon>Bacteria</taxon>
        <taxon>Bacillati</taxon>
        <taxon>Actinomycetota</taxon>
        <taxon>Actinomycetes</taxon>
        <taxon>Pseudonocardiales</taxon>
        <taxon>Pseudonocardiaceae</taxon>
        <taxon>Lentzea</taxon>
    </lineage>
</organism>
<dbReference type="PROSITE" id="PS50104">
    <property type="entry name" value="TIR"/>
    <property type="match status" value="1"/>
</dbReference>